<dbReference type="PANTHER" id="PTHR43544:SF7">
    <property type="entry name" value="NADB-LER2"/>
    <property type="match status" value="1"/>
</dbReference>
<evidence type="ECO:0000256" key="1">
    <source>
        <dbReference type="ARBA" id="ARBA00022857"/>
    </source>
</evidence>
<evidence type="ECO:0000256" key="2">
    <source>
        <dbReference type="ARBA" id="ARBA00023002"/>
    </source>
</evidence>
<dbReference type="GO" id="GO:0016491">
    <property type="term" value="F:oxidoreductase activity"/>
    <property type="evidence" value="ECO:0007669"/>
    <property type="project" value="UniProtKB-KW"/>
</dbReference>
<dbReference type="PRINTS" id="PR00080">
    <property type="entry name" value="SDRFAMILY"/>
</dbReference>
<dbReference type="InterPro" id="IPR036291">
    <property type="entry name" value="NAD(P)-bd_dom_sf"/>
</dbReference>
<accession>T0ZDN4</accession>
<dbReference type="InterPro" id="IPR002347">
    <property type="entry name" value="SDR_fam"/>
</dbReference>
<name>T0ZDN4_9ZZZZ</name>
<keyword evidence="1" id="KW-0521">NADP</keyword>
<reference evidence="3" key="2">
    <citation type="journal article" date="2014" name="ISME J.">
        <title>Microbial stratification in low pH oxic and suboxic macroscopic growths along an acid mine drainage.</title>
        <authorList>
            <person name="Mendez-Garcia C."/>
            <person name="Mesa V."/>
            <person name="Sprenger R.R."/>
            <person name="Richter M."/>
            <person name="Diez M.S."/>
            <person name="Solano J."/>
            <person name="Bargiela R."/>
            <person name="Golyshina O.V."/>
            <person name="Manteca A."/>
            <person name="Ramos J.L."/>
            <person name="Gallego J.R."/>
            <person name="Llorente I."/>
            <person name="Martins Dos Santos V.A."/>
            <person name="Jensen O.N."/>
            <person name="Pelaez A.I."/>
            <person name="Sanchez J."/>
            <person name="Ferrer M."/>
        </authorList>
    </citation>
    <scope>NUCLEOTIDE SEQUENCE</scope>
</reference>
<dbReference type="AlphaFoldDB" id="T0ZDN4"/>
<comment type="caution">
    <text evidence="3">The sequence shown here is derived from an EMBL/GenBank/DDBJ whole genome shotgun (WGS) entry which is preliminary data.</text>
</comment>
<protein>
    <submittedName>
        <fullName evidence="3">Short-chain dehydrogenase/reductase SDR</fullName>
    </submittedName>
</protein>
<dbReference type="Pfam" id="PF00106">
    <property type="entry name" value="adh_short"/>
    <property type="match status" value="1"/>
</dbReference>
<dbReference type="PANTHER" id="PTHR43544">
    <property type="entry name" value="SHORT-CHAIN DEHYDROGENASE/REDUCTASE"/>
    <property type="match status" value="1"/>
</dbReference>
<proteinExistence type="predicted"/>
<gene>
    <name evidence="3" type="ORF">B1B_19388</name>
</gene>
<keyword evidence="2" id="KW-0560">Oxidoreductase</keyword>
<reference evidence="3" key="1">
    <citation type="submission" date="2013-08" db="EMBL/GenBank/DDBJ databases">
        <authorList>
            <person name="Mendez C."/>
            <person name="Richter M."/>
            <person name="Ferrer M."/>
            <person name="Sanchez J."/>
        </authorList>
    </citation>
    <scope>NUCLEOTIDE SEQUENCE</scope>
</reference>
<evidence type="ECO:0000313" key="3">
    <source>
        <dbReference type="EMBL" id="EQD26914.1"/>
    </source>
</evidence>
<dbReference type="Gene3D" id="3.40.50.720">
    <property type="entry name" value="NAD(P)-binding Rossmann-like Domain"/>
    <property type="match status" value="1"/>
</dbReference>
<dbReference type="GO" id="GO:0005737">
    <property type="term" value="C:cytoplasm"/>
    <property type="evidence" value="ECO:0007669"/>
    <property type="project" value="TreeGrafter"/>
</dbReference>
<dbReference type="InterPro" id="IPR051468">
    <property type="entry name" value="Fungal_SecMetab_SDRs"/>
</dbReference>
<dbReference type="PRINTS" id="PR00081">
    <property type="entry name" value="GDHRDH"/>
</dbReference>
<sequence>MQALAVDDAVALADLPARLGALRHLDLLINNAGVLVSGERLGNVRGDDLARSFAINASAPLLLTQALVPLLEHAHAAKVLCISSQLGSIAQASTFRTVSYAMSKAALDMAARRLAAELGPRGITVLVMHPGWVRTDMGGASAPLLPQAAVTGMLAVLARATPAQGGHFYAYDGTELPW</sequence>
<organism evidence="3">
    <name type="scientific">mine drainage metagenome</name>
    <dbReference type="NCBI Taxonomy" id="410659"/>
    <lineage>
        <taxon>unclassified sequences</taxon>
        <taxon>metagenomes</taxon>
        <taxon>ecological metagenomes</taxon>
    </lineage>
</organism>
<dbReference type="SUPFAM" id="SSF51735">
    <property type="entry name" value="NAD(P)-binding Rossmann-fold domains"/>
    <property type="match status" value="1"/>
</dbReference>
<dbReference type="EMBL" id="AUZY01013027">
    <property type="protein sequence ID" value="EQD26914.1"/>
    <property type="molecule type" value="Genomic_DNA"/>
</dbReference>